<evidence type="ECO:0000313" key="2">
    <source>
        <dbReference type="EMBL" id="PWN58436.1"/>
    </source>
</evidence>
<comment type="caution">
    <text evidence="2">The sequence shown here is derived from an EMBL/GenBank/DDBJ whole genome shotgun (WGS) entry which is preliminary data.</text>
</comment>
<evidence type="ECO:0000313" key="3">
    <source>
        <dbReference type="Proteomes" id="UP000236413"/>
    </source>
</evidence>
<dbReference type="InterPro" id="IPR058588">
    <property type="entry name" value="E2-CBASS"/>
</dbReference>
<gene>
    <name evidence="2" type="ORF">C1634_023070</name>
</gene>
<accession>A0A316WEC2</accession>
<dbReference type="Pfam" id="PF26395">
    <property type="entry name" value="E2-CBASS"/>
    <property type="match status" value="1"/>
</dbReference>
<dbReference type="Proteomes" id="UP000236413">
    <property type="component" value="Unassembled WGS sequence"/>
</dbReference>
<organism evidence="2 3">
    <name type="scientific">Chryseobacterium viscerum</name>
    <dbReference type="NCBI Taxonomy" id="1037377"/>
    <lineage>
        <taxon>Bacteria</taxon>
        <taxon>Pseudomonadati</taxon>
        <taxon>Bacteroidota</taxon>
        <taxon>Flavobacteriia</taxon>
        <taxon>Flavobacteriales</taxon>
        <taxon>Weeksellaceae</taxon>
        <taxon>Chryseobacterium group</taxon>
        <taxon>Chryseobacterium</taxon>
    </lineage>
</organism>
<protein>
    <recommendedName>
        <fullName evidence="1">Type II CBASS E2 protein domain-containing protein</fullName>
    </recommendedName>
</protein>
<evidence type="ECO:0000259" key="1">
    <source>
        <dbReference type="Pfam" id="PF26395"/>
    </source>
</evidence>
<feature type="domain" description="Type II CBASS E2 protein" evidence="1">
    <location>
        <begin position="33"/>
        <end position="153"/>
    </location>
</feature>
<sequence>MLMKELKMDLITILEGNIRKDNQKNWYSFLLVQKALVEKYFDWVHLHIDTKTKSLVGKGFLTVGNKNYSIVFSFSPFNSIRYERIFVNNKPIKYNDDIHLYSDLSLCLYHPFIDQPILKKIDLYEMIPWISEWIVFYEQWKKYGVWLCKEIKHRTI</sequence>
<proteinExistence type="predicted"/>
<name>A0A316WEC2_9FLAO</name>
<dbReference type="EMBL" id="PPEG02000011">
    <property type="protein sequence ID" value="PWN58436.1"/>
    <property type="molecule type" value="Genomic_DNA"/>
</dbReference>
<reference evidence="2 3" key="1">
    <citation type="submission" date="2018-04" db="EMBL/GenBank/DDBJ databases">
        <title>Chryseobacterium oncorhynchi 701B-08T from rainbow trout, and Chryseobacterium viscerum 687B-08T from diseased fish.</title>
        <authorList>
            <person name="Jeong J.-J."/>
            <person name="Lee Y.J."/>
            <person name="Pathiraja D."/>
            <person name="Park B."/>
            <person name="Choi I.-G."/>
            <person name="Kim K.D."/>
        </authorList>
    </citation>
    <scope>NUCLEOTIDE SEQUENCE [LARGE SCALE GENOMIC DNA]</scope>
    <source>
        <strain evidence="2 3">687B-08</strain>
    </source>
</reference>
<dbReference type="AlphaFoldDB" id="A0A316WEC2"/>